<accession>A0A6C0EVG6</accession>
<dbReference type="PANTHER" id="PTHR23389:SF6">
    <property type="entry name" value="REPLICATION FACTOR C SUBUNIT 1"/>
    <property type="match status" value="1"/>
</dbReference>
<dbReference type="PANTHER" id="PTHR23389">
    <property type="entry name" value="CHROMOSOME TRANSMISSION FIDELITY FACTOR 18"/>
    <property type="match status" value="1"/>
</dbReference>
<dbReference type="EMBL" id="MN738917">
    <property type="protein sequence ID" value="QHT31265.1"/>
    <property type="molecule type" value="Genomic_DNA"/>
</dbReference>
<name>A0A6C0EVG6_9ZZZZ</name>
<organism evidence="3">
    <name type="scientific">viral metagenome</name>
    <dbReference type="NCBI Taxonomy" id="1070528"/>
    <lineage>
        <taxon>unclassified sequences</taxon>
        <taxon>metagenomes</taxon>
        <taxon>organismal metagenomes</taxon>
    </lineage>
</organism>
<dbReference type="AlphaFoldDB" id="A0A6C0EVG6"/>
<dbReference type="InterPro" id="IPR003593">
    <property type="entry name" value="AAA+_ATPase"/>
</dbReference>
<proteinExistence type="predicted"/>
<dbReference type="SMART" id="SM00382">
    <property type="entry name" value="AAA"/>
    <property type="match status" value="1"/>
</dbReference>
<evidence type="ECO:0000256" key="1">
    <source>
        <dbReference type="ARBA" id="ARBA00022705"/>
    </source>
</evidence>
<dbReference type="Pfam" id="PF00004">
    <property type="entry name" value="AAA"/>
    <property type="match status" value="1"/>
</dbReference>
<dbReference type="GO" id="GO:0005524">
    <property type="term" value="F:ATP binding"/>
    <property type="evidence" value="ECO:0007669"/>
    <property type="project" value="InterPro"/>
</dbReference>
<dbReference type="InterPro" id="IPR003959">
    <property type="entry name" value="ATPase_AAA_core"/>
</dbReference>
<dbReference type="GO" id="GO:0016887">
    <property type="term" value="F:ATP hydrolysis activity"/>
    <property type="evidence" value="ECO:0007669"/>
    <property type="project" value="InterPro"/>
</dbReference>
<feature type="domain" description="AAA+ ATPase" evidence="2">
    <location>
        <begin position="35"/>
        <end position="173"/>
    </location>
</feature>
<dbReference type="GO" id="GO:0006260">
    <property type="term" value="P:DNA replication"/>
    <property type="evidence" value="ECO:0007669"/>
    <property type="project" value="UniProtKB-KW"/>
</dbReference>
<keyword evidence="1" id="KW-0235">DNA replication</keyword>
<dbReference type="InterPro" id="IPR027417">
    <property type="entry name" value="P-loop_NTPase"/>
</dbReference>
<dbReference type="CDD" id="cd00009">
    <property type="entry name" value="AAA"/>
    <property type="match status" value="1"/>
</dbReference>
<sequence length="446" mass="52744">MDKLNINELLNRQDISSCVKEILLDFEKNKNNILFKKGIYIYGDPGTGKTQFVTNILKELDYDIIKYDAGDIRNTSVIEDITKHNMSDKNIMSLFNKKIKKIAIIMDEIDGMNNGDKGGINTLIKLIRPKKTKKQKLEEVTMIPIICIGNYRVDKKIKELMKVCNIVELKTPTPIQISKIIKEIIPEIKPDVEIKMVNFVQGDLRKLNNIYNIYKYDNKLFNSEIIDNIFQIKSYNDDTKKITNKLINNYYKLNEHINIMNETDRTSVGLLWHENIIDVIDKFDKSNSIPFYIDQLDNICFADYIDRITFQKQIWQFNEMSSLIKTFKNNKSYHDYFKTKQKYNPDEVRFTKVLTKYSTEYNNSLFIQKLCQKLGMDKKDLIGFFIDIKSKYTDNDILFFFENYEITKLDINRIYRYLEKYTKENATGTQDKDIDIEDEDEILEDT</sequence>
<reference evidence="3" key="1">
    <citation type="journal article" date="2020" name="Nature">
        <title>Giant virus diversity and host interactions through global metagenomics.</title>
        <authorList>
            <person name="Schulz F."/>
            <person name="Roux S."/>
            <person name="Paez-Espino D."/>
            <person name="Jungbluth S."/>
            <person name="Walsh D.A."/>
            <person name="Denef V.J."/>
            <person name="McMahon K.D."/>
            <person name="Konstantinidis K.T."/>
            <person name="Eloe-Fadrosh E.A."/>
            <person name="Kyrpides N.C."/>
            <person name="Woyke T."/>
        </authorList>
    </citation>
    <scope>NUCLEOTIDE SEQUENCE</scope>
    <source>
        <strain evidence="3">GVMAG-M-3300009155-2</strain>
    </source>
</reference>
<evidence type="ECO:0000313" key="3">
    <source>
        <dbReference type="EMBL" id="QHT31265.1"/>
    </source>
</evidence>
<evidence type="ECO:0000259" key="2">
    <source>
        <dbReference type="SMART" id="SM00382"/>
    </source>
</evidence>
<dbReference type="SUPFAM" id="SSF52540">
    <property type="entry name" value="P-loop containing nucleoside triphosphate hydrolases"/>
    <property type="match status" value="1"/>
</dbReference>
<protein>
    <recommendedName>
        <fullName evidence="2">AAA+ ATPase domain-containing protein</fullName>
    </recommendedName>
</protein>
<dbReference type="Gene3D" id="3.40.50.300">
    <property type="entry name" value="P-loop containing nucleotide triphosphate hydrolases"/>
    <property type="match status" value="1"/>
</dbReference>